<keyword evidence="2" id="KW-0812">Transmembrane</keyword>
<evidence type="ECO:0000256" key="2">
    <source>
        <dbReference type="SAM" id="Phobius"/>
    </source>
</evidence>
<name>A0AAP6JIS0_9GAMM</name>
<protein>
    <submittedName>
        <fullName evidence="3">Cbb3-type cytochrome oxidase assembly protein CcoS</fullName>
    </submittedName>
</protein>
<proteinExistence type="predicted"/>
<dbReference type="PANTHER" id="PTHR41532">
    <property type="entry name" value="FIXS PROTEIN"/>
    <property type="match status" value="1"/>
</dbReference>
<dbReference type="EMBL" id="JAYGII010000018">
    <property type="protein sequence ID" value="MEA5445974.1"/>
    <property type="molecule type" value="Genomic_DNA"/>
</dbReference>
<dbReference type="Pfam" id="PF03597">
    <property type="entry name" value="FixS"/>
    <property type="match status" value="1"/>
</dbReference>
<feature type="transmembrane region" description="Helical" evidence="2">
    <location>
        <begin position="6"/>
        <end position="26"/>
    </location>
</feature>
<dbReference type="Proteomes" id="UP001302316">
    <property type="component" value="Unassembled WGS sequence"/>
</dbReference>
<dbReference type="AlphaFoldDB" id="A0AAP6JIS0"/>
<reference evidence="3 4" key="1">
    <citation type="submission" date="2023-12" db="EMBL/GenBank/DDBJ databases">
        <title>Whole-genome sequencing of halo(alkali)philic microorganisms from hypersaline lakes.</title>
        <authorList>
            <person name="Sorokin D.Y."/>
            <person name="Merkel A.Y."/>
            <person name="Messina E."/>
            <person name="Yakimov M."/>
        </authorList>
    </citation>
    <scope>NUCLEOTIDE SEQUENCE [LARGE SCALE GENOMIC DNA]</scope>
    <source>
        <strain evidence="3 4">AB-CW1</strain>
    </source>
</reference>
<keyword evidence="2" id="KW-1133">Transmembrane helix</keyword>
<evidence type="ECO:0000313" key="4">
    <source>
        <dbReference type="Proteomes" id="UP001302316"/>
    </source>
</evidence>
<sequence>MNIIFVSIPIGIVLIGLAIAFFFWAVRSGQYDDLDSPAYSILMDEDREERRRREGKPSETEDPSDRPDQQQLPSEDEDGR</sequence>
<dbReference type="NCBIfam" id="TIGR00847">
    <property type="entry name" value="ccoS"/>
    <property type="match status" value="1"/>
</dbReference>
<feature type="compositionally biased region" description="Basic and acidic residues" evidence="1">
    <location>
        <begin position="48"/>
        <end position="68"/>
    </location>
</feature>
<dbReference type="InterPro" id="IPR004714">
    <property type="entry name" value="Cyt_oxidase_maturation_cbb3"/>
</dbReference>
<keyword evidence="4" id="KW-1185">Reference proteome</keyword>
<evidence type="ECO:0000256" key="1">
    <source>
        <dbReference type="SAM" id="MobiDB-lite"/>
    </source>
</evidence>
<feature type="region of interest" description="Disordered" evidence="1">
    <location>
        <begin position="37"/>
        <end position="80"/>
    </location>
</feature>
<dbReference type="PANTHER" id="PTHR41532:SF1">
    <property type="entry name" value="FIXS PROTEIN"/>
    <property type="match status" value="1"/>
</dbReference>
<comment type="caution">
    <text evidence="3">The sequence shown here is derived from an EMBL/GenBank/DDBJ whole genome shotgun (WGS) entry which is preliminary data.</text>
</comment>
<accession>A0AAP6JIS0</accession>
<organism evidence="3 4">
    <name type="scientific">Natronospira elongata</name>
    <dbReference type="NCBI Taxonomy" id="3110268"/>
    <lineage>
        <taxon>Bacteria</taxon>
        <taxon>Pseudomonadati</taxon>
        <taxon>Pseudomonadota</taxon>
        <taxon>Gammaproteobacteria</taxon>
        <taxon>Natronospirales</taxon>
        <taxon>Natronospiraceae</taxon>
        <taxon>Natronospira</taxon>
    </lineage>
</organism>
<gene>
    <name evidence="3" type="primary">ccoS</name>
    <name evidence="3" type="ORF">VCB98_09095</name>
</gene>
<evidence type="ECO:0000313" key="3">
    <source>
        <dbReference type="EMBL" id="MEA5445974.1"/>
    </source>
</evidence>
<dbReference type="RefSeq" id="WP_346051924.1">
    <property type="nucleotide sequence ID" value="NZ_JAYGII010000018.1"/>
</dbReference>
<keyword evidence="2" id="KW-0472">Membrane</keyword>